<evidence type="ECO:0000313" key="3">
    <source>
        <dbReference type="Proteomes" id="UP000176770"/>
    </source>
</evidence>
<organism evidence="2 3">
    <name type="scientific">Candidatus Spechtbacteria bacterium RIFCSPLOWO2_12_FULL_38_22</name>
    <dbReference type="NCBI Taxonomy" id="1802165"/>
    <lineage>
        <taxon>Bacteria</taxon>
        <taxon>Candidatus Spechtiibacteriota</taxon>
    </lineage>
</organism>
<dbReference type="AlphaFoldDB" id="A0A1G2HIG0"/>
<keyword evidence="1" id="KW-0812">Transmembrane</keyword>
<name>A0A1G2HIG0_9BACT</name>
<feature type="transmembrane region" description="Helical" evidence="1">
    <location>
        <begin position="47"/>
        <end position="66"/>
    </location>
</feature>
<keyword evidence="1" id="KW-1133">Transmembrane helix</keyword>
<comment type="caution">
    <text evidence="2">The sequence shown here is derived from an EMBL/GenBank/DDBJ whole genome shotgun (WGS) entry which is preliminary data.</text>
</comment>
<reference evidence="2 3" key="1">
    <citation type="journal article" date="2016" name="Nat. Commun.">
        <title>Thousands of microbial genomes shed light on interconnected biogeochemical processes in an aquifer system.</title>
        <authorList>
            <person name="Anantharaman K."/>
            <person name="Brown C.T."/>
            <person name="Hug L.A."/>
            <person name="Sharon I."/>
            <person name="Castelle C.J."/>
            <person name="Probst A.J."/>
            <person name="Thomas B.C."/>
            <person name="Singh A."/>
            <person name="Wilkins M.J."/>
            <person name="Karaoz U."/>
            <person name="Brodie E.L."/>
            <person name="Williams K.H."/>
            <person name="Hubbard S.S."/>
            <person name="Banfield J.F."/>
        </authorList>
    </citation>
    <scope>NUCLEOTIDE SEQUENCE [LARGE SCALE GENOMIC DNA]</scope>
</reference>
<evidence type="ECO:0000256" key="1">
    <source>
        <dbReference type="SAM" id="Phobius"/>
    </source>
</evidence>
<feature type="transmembrane region" description="Helical" evidence="1">
    <location>
        <begin position="16"/>
        <end position="35"/>
    </location>
</feature>
<keyword evidence="1" id="KW-0472">Membrane</keyword>
<gene>
    <name evidence="2" type="ORF">A3F94_02360</name>
</gene>
<evidence type="ECO:0000313" key="2">
    <source>
        <dbReference type="EMBL" id="OGZ62050.1"/>
    </source>
</evidence>
<sequence>MQFFKKYCIIKLEKEGARMLFGVSLTLFLLSYHLCKFTDIHAKGMRRFVQTLLLLGFLFFLAGLVALGLNHWLTRIIANVVTVGFGVWLLWHSPWAKPRATVQDIR</sequence>
<dbReference type="Proteomes" id="UP000176770">
    <property type="component" value="Unassembled WGS sequence"/>
</dbReference>
<accession>A0A1G2HIG0</accession>
<protein>
    <submittedName>
        <fullName evidence="2">Uncharacterized protein</fullName>
    </submittedName>
</protein>
<feature type="transmembrane region" description="Helical" evidence="1">
    <location>
        <begin position="72"/>
        <end position="91"/>
    </location>
</feature>
<dbReference type="STRING" id="1802165.A3F94_02360"/>
<proteinExistence type="predicted"/>
<dbReference type="EMBL" id="MHOK01000009">
    <property type="protein sequence ID" value="OGZ62050.1"/>
    <property type="molecule type" value="Genomic_DNA"/>
</dbReference>